<reference evidence="1" key="1">
    <citation type="submission" date="2023-07" db="EMBL/GenBank/DDBJ databases">
        <title>Sorghum-associated microbial communities from plants grown in Nebraska, USA.</title>
        <authorList>
            <person name="Schachtman D."/>
        </authorList>
    </citation>
    <scope>NUCLEOTIDE SEQUENCE</scope>
    <source>
        <strain evidence="1">BE330</strain>
    </source>
</reference>
<evidence type="ECO:0000313" key="1">
    <source>
        <dbReference type="EMBL" id="MDR6218823.1"/>
    </source>
</evidence>
<sequence>MTASARVIGSEPVFPGAPVAWELIDAPITTLADNEVFCFGSNSTGFSGAGGAGLAMRGDARNTWRSDAAFLAAMKAPVGSPLRRGKWAVFGVARGPMRGREGRSYAVETIVRPGAKRSTPLEVIGAQLVELAAFAATRPDLVFLVTPLGEQYSGYSRAEMAGVWASAYAQRPFPVNLRFVRFGGDRPGLTLT</sequence>
<dbReference type="EMBL" id="JAVDQK010000005">
    <property type="protein sequence ID" value="MDR6218823.1"/>
    <property type="molecule type" value="Genomic_DNA"/>
</dbReference>
<gene>
    <name evidence="1" type="ORF">J2Y00_002420</name>
</gene>
<proteinExistence type="predicted"/>
<dbReference type="RefSeq" id="WP_309853470.1">
    <property type="nucleotide sequence ID" value="NZ_JAVDQJ010000004.1"/>
</dbReference>
<dbReference type="AlphaFoldDB" id="A0AAE4BLC8"/>
<accession>A0AAE4BLC8</accession>
<evidence type="ECO:0000313" key="2">
    <source>
        <dbReference type="Proteomes" id="UP001185331"/>
    </source>
</evidence>
<comment type="caution">
    <text evidence="1">The sequence shown here is derived from an EMBL/GenBank/DDBJ whole genome shotgun (WGS) entry which is preliminary data.</text>
</comment>
<dbReference type="Proteomes" id="UP001185331">
    <property type="component" value="Unassembled WGS sequence"/>
</dbReference>
<name>A0AAE4BLC8_9DEIO</name>
<protein>
    <submittedName>
        <fullName evidence="1">Uncharacterized protein</fullName>
    </submittedName>
</protein>
<organism evidence="1 2">
    <name type="scientific">Deinococcus soli</name>
    <name type="common">ex Cha et al. 2016</name>
    <dbReference type="NCBI Taxonomy" id="1309411"/>
    <lineage>
        <taxon>Bacteria</taxon>
        <taxon>Thermotogati</taxon>
        <taxon>Deinococcota</taxon>
        <taxon>Deinococci</taxon>
        <taxon>Deinococcales</taxon>
        <taxon>Deinococcaceae</taxon>
        <taxon>Deinococcus</taxon>
    </lineage>
</organism>